<dbReference type="GO" id="GO:0005765">
    <property type="term" value="C:lysosomal membrane"/>
    <property type="evidence" value="ECO:0007669"/>
    <property type="project" value="TreeGrafter"/>
</dbReference>
<feature type="domain" description="Regulator of MON1-CCZ1 complex N-terminal" evidence="3">
    <location>
        <begin position="51"/>
        <end position="180"/>
    </location>
</feature>
<evidence type="ECO:0000259" key="3">
    <source>
        <dbReference type="Pfam" id="PF21029"/>
    </source>
</evidence>
<dbReference type="InterPro" id="IPR049040">
    <property type="entry name" value="RMC1_N"/>
</dbReference>
<dbReference type="Pfam" id="PF21029">
    <property type="entry name" value="RMC1_N"/>
    <property type="match status" value="1"/>
</dbReference>
<accession>A0A061RDB7</accession>
<protein>
    <submittedName>
        <fullName evidence="4">Colon cancer-associated protein mic1-like</fullName>
    </submittedName>
</protein>
<dbReference type="AlphaFoldDB" id="A0A061RDB7"/>
<proteinExistence type="predicted"/>
<dbReference type="PANTHER" id="PTHR12897">
    <property type="entry name" value="COLON CANCER-ASSOCIATED PROTEIN MIC1"/>
    <property type="match status" value="1"/>
</dbReference>
<name>A0A061RDB7_9CHLO</name>
<reference evidence="4" key="1">
    <citation type="submission" date="2014-05" db="EMBL/GenBank/DDBJ databases">
        <title>The transcriptome of the halophilic microalga Tetraselmis sp. GSL018 isolated from the Great Salt Lake, Utah.</title>
        <authorList>
            <person name="Jinkerson R.E."/>
            <person name="D'Adamo S."/>
            <person name="Posewitz M.C."/>
        </authorList>
    </citation>
    <scope>NUCLEOTIDE SEQUENCE</scope>
    <source>
        <strain evidence="4">GSL018</strain>
    </source>
</reference>
<organism evidence="4">
    <name type="scientific">Tetraselmis sp. GSL018</name>
    <dbReference type="NCBI Taxonomy" id="582737"/>
    <lineage>
        <taxon>Eukaryota</taxon>
        <taxon>Viridiplantae</taxon>
        <taxon>Chlorophyta</taxon>
        <taxon>core chlorophytes</taxon>
        <taxon>Chlorodendrophyceae</taxon>
        <taxon>Chlorodendrales</taxon>
        <taxon>Chlorodendraceae</taxon>
        <taxon>Tetraselmis</taxon>
    </lineage>
</organism>
<gene>
    <name evidence="4" type="ORF">TSPGSL018_8582</name>
</gene>
<feature type="domain" description="Mic1" evidence="2">
    <location>
        <begin position="423"/>
        <end position="639"/>
    </location>
</feature>
<dbReference type="InterPro" id="IPR009755">
    <property type="entry name" value="RMC1_C"/>
</dbReference>
<dbReference type="InterPro" id="IPR040371">
    <property type="entry name" value="RMC1"/>
</dbReference>
<evidence type="ECO:0000313" key="4">
    <source>
        <dbReference type="EMBL" id="JAC68496.1"/>
    </source>
</evidence>
<dbReference type="EMBL" id="GBEZ01017883">
    <property type="protein sequence ID" value="JAC68496.1"/>
    <property type="molecule type" value="Transcribed_RNA"/>
</dbReference>
<dbReference type="GO" id="GO:0031902">
    <property type="term" value="C:late endosome membrane"/>
    <property type="evidence" value="ECO:0007669"/>
    <property type="project" value="TreeGrafter"/>
</dbReference>
<sequence length="669" mass="73198">MEACSSHLATFFSRPPAEGTRPKTRGHQGLGHVYLAGPPLEFDSTGVRCLTYDDASQTLAVVRNEECLLYSLKIARPQGPAGGPPLPMEIGEPQVLPLSDGEVLGVRASPTLPVVAVHRSSARVEFVDRNSGSSFIQGPRRGRSNMPLLGFFWVQSSATSFCFVTPQGLELYHVSPNHSSLTYIKTLVHQIRWYCYTHESRMVILGTGDRGTFLAAYQFATEEVIKLPPFELSPYAAPGAQKPSLETNQVRLLTLYGRVYCCHMDPDGARLTFYRFYRDAVVLQHEVELIGGPVELSTYDNLVLVHHLQTGVVLLVDVGQGGRRLAPVASPLPLALHMPPEHCQGGARFSPDAAVNSLLPDYEVYCEDWQFHPPGIVIDVRNGLVWRLEVFLEGLVATCSTWPQLAGLLQRRRALYHPLSPPKPLLLGLIAALLQEREPMAVVSTVYDALSSATAMQLKIVAQQGARVQMEGGAATPTEVTREVLRWLHEEEAVDAAYLTAAVMEYIASVEAAGLAVPPELFCLAVDCMLEQGQVSQIATMVEWQPSCGSVELADHLEWLAAAGKLSSGWDLAGVILSRKGAHQRLCKTLLARGRVLAALRHCHRHRVVGVPPKAFLDAAVSLGDSAVFTTVYRFCQEHIPDSFAPYEELYSRYLDADIGKAPAAQACP</sequence>
<evidence type="ECO:0000256" key="1">
    <source>
        <dbReference type="SAM" id="MobiDB-lite"/>
    </source>
</evidence>
<dbReference type="PANTHER" id="PTHR12897:SF4">
    <property type="entry name" value="REGULATOR OF MON1-CCZ1 COMPLEX"/>
    <property type="match status" value="1"/>
</dbReference>
<dbReference type="GO" id="GO:0010506">
    <property type="term" value="P:regulation of autophagy"/>
    <property type="evidence" value="ECO:0007669"/>
    <property type="project" value="InterPro"/>
</dbReference>
<evidence type="ECO:0000259" key="2">
    <source>
        <dbReference type="Pfam" id="PF07035"/>
    </source>
</evidence>
<dbReference type="GO" id="GO:0035658">
    <property type="term" value="C:Mon1-Ccz1 complex"/>
    <property type="evidence" value="ECO:0007669"/>
    <property type="project" value="InterPro"/>
</dbReference>
<dbReference type="Pfam" id="PF07035">
    <property type="entry name" value="RMC1_C"/>
    <property type="match status" value="1"/>
</dbReference>
<feature type="region of interest" description="Disordered" evidence="1">
    <location>
        <begin position="1"/>
        <end position="28"/>
    </location>
</feature>